<dbReference type="EMBL" id="JBHTEY010000004">
    <property type="protein sequence ID" value="MFC7617398.1"/>
    <property type="molecule type" value="Genomic_DNA"/>
</dbReference>
<dbReference type="SUPFAM" id="SSF75169">
    <property type="entry name" value="DsrEFH-like"/>
    <property type="match status" value="1"/>
</dbReference>
<comment type="caution">
    <text evidence="1">The sequence shown here is derived from an EMBL/GenBank/DDBJ whole genome shotgun (WGS) entry which is preliminary data.</text>
</comment>
<reference evidence="2" key="1">
    <citation type="journal article" date="2019" name="Int. J. Syst. Evol. Microbiol.">
        <title>The Global Catalogue of Microorganisms (GCM) 10K type strain sequencing project: providing services to taxonomists for standard genome sequencing and annotation.</title>
        <authorList>
            <consortium name="The Broad Institute Genomics Platform"/>
            <consortium name="The Broad Institute Genome Sequencing Center for Infectious Disease"/>
            <person name="Wu L."/>
            <person name="Ma J."/>
        </authorList>
    </citation>
    <scope>NUCLEOTIDE SEQUENCE [LARGE SCALE GENOMIC DNA]</scope>
    <source>
        <strain evidence="2">JCM 17695</strain>
    </source>
</reference>
<dbReference type="InterPro" id="IPR027396">
    <property type="entry name" value="DsrEFH-like"/>
</dbReference>
<keyword evidence="2" id="KW-1185">Reference proteome</keyword>
<accession>A0ABW2TX45</accession>
<dbReference type="Proteomes" id="UP001596512">
    <property type="component" value="Unassembled WGS sequence"/>
</dbReference>
<proteinExistence type="predicted"/>
<evidence type="ECO:0008006" key="3">
    <source>
        <dbReference type="Google" id="ProtNLM"/>
    </source>
</evidence>
<gene>
    <name evidence="1" type="ORF">ACFQV2_32250</name>
</gene>
<organism evidence="1 2">
    <name type="scientific">Actinokineospora soli</name>
    <dbReference type="NCBI Taxonomy" id="1048753"/>
    <lineage>
        <taxon>Bacteria</taxon>
        <taxon>Bacillati</taxon>
        <taxon>Actinomycetota</taxon>
        <taxon>Actinomycetes</taxon>
        <taxon>Pseudonocardiales</taxon>
        <taxon>Pseudonocardiaceae</taxon>
        <taxon>Actinokineospora</taxon>
    </lineage>
</organism>
<name>A0ABW2TX45_9PSEU</name>
<evidence type="ECO:0000313" key="1">
    <source>
        <dbReference type="EMBL" id="MFC7617398.1"/>
    </source>
</evidence>
<evidence type="ECO:0000313" key="2">
    <source>
        <dbReference type="Proteomes" id="UP001596512"/>
    </source>
</evidence>
<protein>
    <recommendedName>
        <fullName evidence="3">DsrE/DsrF-like family protein</fullName>
    </recommendedName>
</protein>
<sequence length="135" mass="14427">MPRAIPRTDVLVTIMGAPHADDTVTTALRLVDAALARGGSVQVWTCGYATLLTQRGLGEHKPRNLADWEAEYPTTATIAADLLAAYPDTLFWYGCRFCSDDRGAVDHLPGVVLRAPARYADNVAAAGKTVLVGVM</sequence>